<reference evidence="8 9" key="1">
    <citation type="submission" date="2016-08" db="EMBL/GenBank/DDBJ databases">
        <title>Genomes of anaerobic fungi encode conserved fungal cellulosomes for biomass hydrolysis.</title>
        <authorList>
            <consortium name="DOE Joint Genome Institute"/>
            <person name="Haitjema C.H."/>
            <person name="Gilmore S.P."/>
            <person name="Henske J.K."/>
            <person name="Solomon K.V."/>
            <person name="De Groot R."/>
            <person name="Kuo A."/>
            <person name="Mondo S.J."/>
            <person name="Salamov A.A."/>
            <person name="Labutti K."/>
            <person name="Zhao Z."/>
            <person name="Chiniquy J."/>
            <person name="Barry K."/>
            <person name="Brewer H.M."/>
            <person name="Purvine S.O."/>
            <person name="Wright A.T."/>
            <person name="Boxma B."/>
            <person name="Van Alen T."/>
            <person name="Hackstein J.H."/>
            <person name="Baker S.E."/>
            <person name="Grigoriev I.V."/>
            <person name="O'Malley M.A."/>
        </authorList>
    </citation>
    <scope>NUCLEOTIDE SEQUENCE [LARGE SCALE GENOMIC DNA]</scope>
    <source>
        <strain evidence="9">finn</strain>
    </source>
</reference>
<comment type="similarity">
    <text evidence="2">Belongs to the DDB1 family.</text>
</comment>
<dbReference type="PANTHER" id="PTHR10644">
    <property type="entry name" value="DNA REPAIR/RNA PROCESSING CPSF FAMILY"/>
    <property type="match status" value="1"/>
</dbReference>
<dbReference type="OrthoDB" id="433457at2759"/>
<dbReference type="InterPro" id="IPR050358">
    <property type="entry name" value="RSE1/DDB1/CFT1"/>
</dbReference>
<evidence type="ECO:0000256" key="1">
    <source>
        <dbReference type="ARBA" id="ARBA00004123"/>
    </source>
</evidence>
<evidence type="ECO:0000256" key="3">
    <source>
        <dbReference type="ARBA" id="ARBA00014577"/>
    </source>
</evidence>
<dbReference type="InterPro" id="IPR018846">
    <property type="entry name" value="Beta-prop_RSE1/DDB1/CPSF1_1st"/>
</dbReference>
<dbReference type="InterPro" id="IPR015943">
    <property type="entry name" value="WD40/YVTN_repeat-like_dom_sf"/>
</dbReference>
<proteinExistence type="inferred from homology"/>
<dbReference type="InterPro" id="IPR004871">
    <property type="entry name" value="RSE1/DDB1/CPSF1_C"/>
</dbReference>
<evidence type="ECO:0000259" key="6">
    <source>
        <dbReference type="Pfam" id="PF10433"/>
    </source>
</evidence>
<evidence type="ECO:0000259" key="7">
    <source>
        <dbReference type="Pfam" id="PF23726"/>
    </source>
</evidence>
<organism evidence="8 9">
    <name type="scientific">Piromyces finnis</name>
    <dbReference type="NCBI Taxonomy" id="1754191"/>
    <lineage>
        <taxon>Eukaryota</taxon>
        <taxon>Fungi</taxon>
        <taxon>Fungi incertae sedis</taxon>
        <taxon>Chytridiomycota</taxon>
        <taxon>Chytridiomycota incertae sedis</taxon>
        <taxon>Neocallimastigomycetes</taxon>
        <taxon>Neocallimastigales</taxon>
        <taxon>Neocallimastigaceae</taxon>
        <taxon>Piromyces</taxon>
    </lineage>
</organism>
<comment type="caution">
    <text evidence="8">The sequence shown here is derived from an EMBL/GenBank/DDBJ whole genome shotgun (WGS) entry which is preliminary data.</text>
</comment>
<dbReference type="Gene3D" id="2.130.10.10">
    <property type="entry name" value="YVTN repeat-like/Quinoprotein amine dehydrogenase"/>
    <property type="match status" value="3"/>
</dbReference>
<dbReference type="Proteomes" id="UP000193719">
    <property type="component" value="Unassembled WGS sequence"/>
</dbReference>
<dbReference type="STRING" id="1754191.A0A1Y1VHY6"/>
<dbReference type="SUPFAM" id="SSF69322">
    <property type="entry name" value="Tricorn protease domain 2"/>
    <property type="match status" value="1"/>
</dbReference>
<protein>
    <recommendedName>
        <fullName evidence="3">DNA damage-binding protein 1</fullName>
    </recommendedName>
</protein>
<feature type="domain" description="RSE1/DDB1/CPSF1 C-terminal" evidence="5">
    <location>
        <begin position="748"/>
        <end position="1062"/>
    </location>
</feature>
<keyword evidence="9" id="KW-1185">Reference proteome</keyword>
<dbReference type="InterPro" id="IPR011047">
    <property type="entry name" value="Quinoprotein_ADH-like_sf"/>
</dbReference>
<name>A0A1Y1VHY6_9FUNG</name>
<evidence type="ECO:0000313" key="9">
    <source>
        <dbReference type="Proteomes" id="UP000193719"/>
    </source>
</evidence>
<dbReference type="GO" id="GO:0005634">
    <property type="term" value="C:nucleus"/>
    <property type="evidence" value="ECO:0007669"/>
    <property type="project" value="UniProtKB-SubCell"/>
</dbReference>
<dbReference type="Pfam" id="PF10433">
    <property type="entry name" value="Beta-prop_RSE1_1st"/>
    <property type="match status" value="1"/>
</dbReference>
<evidence type="ECO:0000259" key="5">
    <source>
        <dbReference type="Pfam" id="PF03178"/>
    </source>
</evidence>
<evidence type="ECO:0000256" key="2">
    <source>
        <dbReference type="ARBA" id="ARBA00007453"/>
    </source>
</evidence>
<dbReference type="GO" id="GO:0003676">
    <property type="term" value="F:nucleic acid binding"/>
    <property type="evidence" value="ECO:0007669"/>
    <property type="project" value="InterPro"/>
</dbReference>
<dbReference type="Gene3D" id="1.10.150.910">
    <property type="match status" value="1"/>
</dbReference>
<comment type="subcellular location">
    <subcellularLocation>
        <location evidence="1">Nucleus</location>
    </subcellularLocation>
</comment>
<keyword evidence="4" id="KW-0539">Nucleus</keyword>
<feature type="domain" description="RSE1/DDB1/CPSF1 first beta-propeller" evidence="6">
    <location>
        <begin position="12"/>
        <end position="353"/>
    </location>
</feature>
<dbReference type="AlphaFoldDB" id="A0A1Y1VHY6"/>
<dbReference type="Pfam" id="PF23726">
    <property type="entry name" value="Beta-prop_RSE1_2nd"/>
    <property type="match status" value="1"/>
</dbReference>
<dbReference type="EMBL" id="MCFH01000007">
    <property type="protein sequence ID" value="ORX56642.1"/>
    <property type="molecule type" value="Genomic_DNA"/>
</dbReference>
<gene>
    <name evidence="8" type="ORF">BCR36DRAFT_345983</name>
</gene>
<evidence type="ECO:0000313" key="8">
    <source>
        <dbReference type="EMBL" id="ORX56642.1"/>
    </source>
</evidence>
<dbReference type="SUPFAM" id="SSF50998">
    <property type="entry name" value="Quinoprotein alcohol dehydrogenase-like"/>
    <property type="match status" value="1"/>
</dbReference>
<accession>A0A1Y1VHY6</accession>
<dbReference type="Pfam" id="PF03178">
    <property type="entry name" value="CPSF_A"/>
    <property type="match status" value="1"/>
</dbReference>
<reference evidence="8 9" key="2">
    <citation type="submission" date="2016-08" db="EMBL/GenBank/DDBJ databases">
        <title>Pervasive Adenine N6-methylation of Active Genes in Fungi.</title>
        <authorList>
            <consortium name="DOE Joint Genome Institute"/>
            <person name="Mondo S.J."/>
            <person name="Dannebaum R.O."/>
            <person name="Kuo R.C."/>
            <person name="Labutti K."/>
            <person name="Haridas S."/>
            <person name="Kuo A."/>
            <person name="Salamov A."/>
            <person name="Ahrendt S.R."/>
            <person name="Lipzen A."/>
            <person name="Sullivan W."/>
            <person name="Andreopoulos W.B."/>
            <person name="Clum A."/>
            <person name="Lindquist E."/>
            <person name="Daum C."/>
            <person name="Ramamoorthy G.K."/>
            <person name="Gryganskyi A."/>
            <person name="Culley D."/>
            <person name="Magnuson J.K."/>
            <person name="James T.Y."/>
            <person name="O'Malley M.A."/>
            <person name="Stajich J.E."/>
            <person name="Spatafora J.W."/>
            <person name="Visel A."/>
            <person name="Grigoriev I.V."/>
        </authorList>
    </citation>
    <scope>NUCLEOTIDE SEQUENCE [LARGE SCALE GENOMIC DNA]</scope>
    <source>
        <strain evidence="9">finn</strain>
    </source>
</reference>
<dbReference type="InterPro" id="IPR058543">
    <property type="entry name" value="Beta-prop_RSE1/DDB1/CPSF1_2nd"/>
</dbReference>
<feature type="domain" description="RSE1/DDB1/CPSF1 second beta-propeller" evidence="7">
    <location>
        <begin position="397"/>
        <end position="704"/>
    </location>
</feature>
<sequence length="1100" mass="125321">MSYIVSAQKATSVNKAISGHFTSLNQISLIISKICYLEIYNVNENGLIPLITSRVYGRISYIQLMKRHNNTDLLLLITETNQYCILSYDAERGRIITEFNGNANDITKNESENGQLYSIDPNSRVIALHLYQGLIQILPIQKMLQQYRNNNSLSFRRDDTQSFNLKIKELDVHDIQFLHNCNKPTLAILSREKEHSFLCTYEILVDKKELDGPKNCTEVEYGGKIIIPLKNSIGGVLIIGEKCITFYDNNLNNSYTIPIHDEIIKYGRIGEDDDYRFLLSDPLGQIFLLVLFIDSNKFLGMKVEKIGDTTVPSCISYIDCGYVFIGSHFGDSKLIKLQTEKVNNNYFTVVDEMMNLSPIVDFCVVDIDKHGQSQLVLCSGGYKDGTLRIVKVGVGINEISKLSIEGLKGIFQITTAFNSKQVSFVVLSYYKATRFLQYNNYNLSPAQNIPFEKEETTIAMANILDNNIVQVTSSKIILYDSFYNIQSKWDAPANKKISLSAINPSQIVVSIEKELFYFTFENNQLNIKKVFVFDNEISCLDITPTNPNNLTYSDICCIGFWEEITLKIVNLNTLKVLDTYELGGDFIPRSVITTKLDNNIYVFVSLGDGQLVCYYLNPLNNSLKFRSKFSLGTQPITLRQFYYNNKSYIFAASDQPTIIYSSNNNLNFSNVNLNDSILDICSFNTFDFGDALCILTNKYILIGSINEIQRLHVQTIRLGEHPRRVCYQESSKTLGIICIKNLVYKESHSFKILDDKTYEVLDSFTMEQHEYVQSLISMKFLNSTQEYYIVGTSEVNEEEEESKSGRILLFSVTVNRQLRLEHSIKISGSPWKMCNFNGHLLTSIRNMIYIYKWDINDEGDINFTYLCRPITGKILPINISTMGNQIAIGDFMKSLTLYEYDEKNNEIKEIASDISTRFTSSVCFIDEETYIGSDSNLNVFILKKNESPQGVLEKKQLNLIGEYHLGSSINQIKKAKLVTDRTESNAITKDELIYITADGAIGIIAQLKEDIFTILKSFEQNILKIINNVGEFPYYNWRSTHLASDEANSLNFIDGDIIESFLELDRESMQKIANGENGGTKLGYTVDELVNLVEKLKIMH</sequence>
<evidence type="ECO:0000256" key="4">
    <source>
        <dbReference type="ARBA" id="ARBA00023242"/>
    </source>
</evidence>